<protein>
    <submittedName>
        <fullName evidence="2">Uncharacterized protein</fullName>
    </submittedName>
</protein>
<evidence type="ECO:0000256" key="1">
    <source>
        <dbReference type="SAM" id="MobiDB-lite"/>
    </source>
</evidence>
<evidence type="ECO:0000313" key="3">
    <source>
        <dbReference type="Proteomes" id="UP000314294"/>
    </source>
</evidence>
<comment type="caution">
    <text evidence="2">The sequence shown here is derived from an EMBL/GenBank/DDBJ whole genome shotgun (WGS) entry which is preliminary data.</text>
</comment>
<dbReference type="AlphaFoldDB" id="A0A4Z2EBI1"/>
<dbReference type="Proteomes" id="UP000314294">
    <property type="component" value="Unassembled WGS sequence"/>
</dbReference>
<evidence type="ECO:0000313" key="2">
    <source>
        <dbReference type="EMBL" id="TNN25904.1"/>
    </source>
</evidence>
<feature type="region of interest" description="Disordered" evidence="1">
    <location>
        <begin position="71"/>
        <end position="150"/>
    </location>
</feature>
<feature type="compositionally biased region" description="Gly residues" evidence="1">
    <location>
        <begin position="90"/>
        <end position="108"/>
    </location>
</feature>
<gene>
    <name evidence="2" type="ORF">EYF80_063960</name>
</gene>
<keyword evidence="3" id="KW-1185">Reference proteome</keyword>
<sequence length="150" mass="14573">MSNLIVGVRGGEGGVGGLGCCVATAAGGLQVRHVSVGSRGRGPRLVTTTAAPVARGGEGVRVSVWPGARGPVGQRLRRAEGPVGPAGVEAGVGGGEGVGGGGGGGAVGERGARRGSRGVLSHLGNGEGNERFVNPGVRNDPALPFSRRIV</sequence>
<organism evidence="2 3">
    <name type="scientific">Liparis tanakae</name>
    <name type="common">Tanaka's snailfish</name>
    <dbReference type="NCBI Taxonomy" id="230148"/>
    <lineage>
        <taxon>Eukaryota</taxon>
        <taxon>Metazoa</taxon>
        <taxon>Chordata</taxon>
        <taxon>Craniata</taxon>
        <taxon>Vertebrata</taxon>
        <taxon>Euteleostomi</taxon>
        <taxon>Actinopterygii</taxon>
        <taxon>Neopterygii</taxon>
        <taxon>Teleostei</taxon>
        <taxon>Neoteleostei</taxon>
        <taxon>Acanthomorphata</taxon>
        <taxon>Eupercaria</taxon>
        <taxon>Perciformes</taxon>
        <taxon>Cottioidei</taxon>
        <taxon>Cottales</taxon>
        <taxon>Liparidae</taxon>
        <taxon>Liparis</taxon>
    </lineage>
</organism>
<reference evidence="2 3" key="1">
    <citation type="submission" date="2019-03" db="EMBL/GenBank/DDBJ databases">
        <title>First draft genome of Liparis tanakae, snailfish: a comprehensive survey of snailfish specific genes.</title>
        <authorList>
            <person name="Kim W."/>
            <person name="Song I."/>
            <person name="Jeong J.-H."/>
            <person name="Kim D."/>
            <person name="Kim S."/>
            <person name="Ryu S."/>
            <person name="Song J.Y."/>
            <person name="Lee S.K."/>
        </authorList>
    </citation>
    <scope>NUCLEOTIDE SEQUENCE [LARGE SCALE GENOMIC DNA]</scope>
    <source>
        <tissue evidence="2">Muscle</tissue>
    </source>
</reference>
<dbReference type="EMBL" id="SRLO01011381">
    <property type="protein sequence ID" value="TNN25904.1"/>
    <property type="molecule type" value="Genomic_DNA"/>
</dbReference>
<name>A0A4Z2EBI1_9TELE</name>
<accession>A0A4Z2EBI1</accession>
<proteinExistence type="predicted"/>